<dbReference type="EMBL" id="JAGDYM010000004">
    <property type="protein sequence ID" value="MBO1900871.1"/>
    <property type="molecule type" value="Genomic_DNA"/>
</dbReference>
<dbReference type="RefSeq" id="WP_208095669.1">
    <property type="nucleotide sequence ID" value="NZ_JAGDYM010000004.1"/>
</dbReference>
<evidence type="ECO:0000256" key="1">
    <source>
        <dbReference type="ARBA" id="ARBA00005254"/>
    </source>
</evidence>
<dbReference type="SUPFAM" id="SSF52096">
    <property type="entry name" value="ClpP/crotonase"/>
    <property type="match status" value="1"/>
</dbReference>
<sequence>MTAAAQLADLELDSLRLEVAEGLLTVSVHRPEVLNALSPLVIAELREVFSLLRGRIGRSGDGAADDAPDWSIRGVILTGSGERSFVAGADISVMRDQSRDEAAAYAADAQELTAWIETLPVPVVAAVNGFALGGGCELAMACDYILASESASFGQPEVALGLIPGFGGCVRLQQYVGIAAARELILTGRRIDAQEARELGLALRVLPDAAALLDAARESLRASAAQSPTAVAAAKRTVRAAQALPTDRGLEIERQAFADRFGTPDMLEGTAAFVEKRRPSFPGA</sequence>
<dbReference type="InterPro" id="IPR029045">
    <property type="entry name" value="ClpP/crotonase-like_dom_sf"/>
</dbReference>
<dbReference type="PANTHER" id="PTHR11941">
    <property type="entry name" value="ENOYL-COA HYDRATASE-RELATED"/>
    <property type="match status" value="1"/>
</dbReference>
<dbReference type="Gene3D" id="3.90.226.10">
    <property type="entry name" value="2-enoyl-CoA Hydratase, Chain A, domain 1"/>
    <property type="match status" value="1"/>
</dbReference>
<dbReference type="Gene3D" id="1.10.12.10">
    <property type="entry name" value="Lyase 2-enoyl-coa Hydratase, Chain A, domain 2"/>
    <property type="match status" value="1"/>
</dbReference>
<protein>
    <recommendedName>
        <fullName evidence="2">enoyl-CoA hydratase</fullName>
        <ecNumber evidence="2">4.2.1.17</ecNumber>
    </recommendedName>
</protein>
<evidence type="ECO:0000256" key="6">
    <source>
        <dbReference type="RuleBase" id="RU003707"/>
    </source>
</evidence>
<comment type="caution">
    <text evidence="7">The sequence shown here is derived from an EMBL/GenBank/DDBJ whole genome shotgun (WGS) entry which is preliminary data.</text>
</comment>
<dbReference type="AlphaFoldDB" id="A0A939MHU6"/>
<proteinExistence type="inferred from homology"/>
<dbReference type="CDD" id="cd06558">
    <property type="entry name" value="crotonase-like"/>
    <property type="match status" value="1"/>
</dbReference>
<evidence type="ECO:0000256" key="4">
    <source>
        <dbReference type="ARBA" id="ARBA00023709"/>
    </source>
</evidence>
<dbReference type="EC" id="4.2.1.17" evidence="2"/>
<evidence type="ECO:0000313" key="8">
    <source>
        <dbReference type="Proteomes" id="UP000664382"/>
    </source>
</evidence>
<dbReference type="GO" id="GO:0004300">
    <property type="term" value="F:enoyl-CoA hydratase activity"/>
    <property type="evidence" value="ECO:0007669"/>
    <property type="project" value="UniProtKB-EC"/>
</dbReference>
<dbReference type="InterPro" id="IPR001753">
    <property type="entry name" value="Enoyl-CoA_hydra/iso"/>
</dbReference>
<dbReference type="InterPro" id="IPR014748">
    <property type="entry name" value="Enoyl-CoA_hydra_C"/>
</dbReference>
<keyword evidence="8" id="KW-1185">Reference proteome</keyword>
<dbReference type="InterPro" id="IPR018376">
    <property type="entry name" value="Enoyl-CoA_hyd/isom_CS"/>
</dbReference>
<gene>
    <name evidence="7" type="ORF">J4H92_02775</name>
</gene>
<evidence type="ECO:0000256" key="2">
    <source>
        <dbReference type="ARBA" id="ARBA00012076"/>
    </source>
</evidence>
<name>A0A939MHU6_9MICO</name>
<comment type="catalytic activity">
    <reaction evidence="4">
        <text>a (3S)-3-hydroxyacyl-CoA = a (2E)-enoyl-CoA + H2O</text>
        <dbReference type="Rhea" id="RHEA:16105"/>
        <dbReference type="ChEBI" id="CHEBI:15377"/>
        <dbReference type="ChEBI" id="CHEBI:57318"/>
        <dbReference type="ChEBI" id="CHEBI:58856"/>
        <dbReference type="EC" id="4.2.1.17"/>
    </reaction>
</comment>
<dbReference type="GO" id="GO:0006635">
    <property type="term" value="P:fatty acid beta-oxidation"/>
    <property type="evidence" value="ECO:0007669"/>
    <property type="project" value="TreeGrafter"/>
</dbReference>
<dbReference type="Pfam" id="PF00378">
    <property type="entry name" value="ECH_1"/>
    <property type="match status" value="1"/>
</dbReference>
<evidence type="ECO:0000256" key="5">
    <source>
        <dbReference type="ARBA" id="ARBA00023717"/>
    </source>
</evidence>
<comment type="similarity">
    <text evidence="1 6">Belongs to the enoyl-CoA hydratase/isomerase family.</text>
</comment>
<evidence type="ECO:0000313" key="7">
    <source>
        <dbReference type="EMBL" id="MBO1900871.1"/>
    </source>
</evidence>
<evidence type="ECO:0000256" key="3">
    <source>
        <dbReference type="ARBA" id="ARBA00023239"/>
    </source>
</evidence>
<reference evidence="7" key="1">
    <citation type="submission" date="2021-03" db="EMBL/GenBank/DDBJ databases">
        <title>Leucobacter chromiisoli sp. nov., isolated from chromium-containing soil of chemical plant.</title>
        <authorList>
            <person name="Xu Z."/>
        </authorList>
    </citation>
    <scope>NUCLEOTIDE SEQUENCE</scope>
    <source>
        <strain evidence="7">S27</strain>
    </source>
</reference>
<dbReference type="FunFam" id="1.10.12.10:FF:000001">
    <property type="entry name" value="Probable enoyl-CoA hydratase, mitochondrial"/>
    <property type="match status" value="1"/>
</dbReference>
<dbReference type="Proteomes" id="UP000664382">
    <property type="component" value="Unassembled WGS sequence"/>
</dbReference>
<keyword evidence="3" id="KW-0456">Lyase</keyword>
<accession>A0A939MHU6</accession>
<dbReference type="FunFam" id="3.90.226.10:FF:000009">
    <property type="entry name" value="Carnitinyl-CoA dehydratase"/>
    <property type="match status" value="1"/>
</dbReference>
<comment type="catalytic activity">
    <reaction evidence="5">
        <text>a 4-saturated-(3S)-3-hydroxyacyl-CoA = a (3E)-enoyl-CoA + H2O</text>
        <dbReference type="Rhea" id="RHEA:20724"/>
        <dbReference type="ChEBI" id="CHEBI:15377"/>
        <dbReference type="ChEBI" id="CHEBI:58521"/>
        <dbReference type="ChEBI" id="CHEBI:137480"/>
        <dbReference type="EC" id="4.2.1.17"/>
    </reaction>
</comment>
<dbReference type="PANTHER" id="PTHR11941:SF54">
    <property type="entry name" value="ENOYL-COA HYDRATASE, MITOCHONDRIAL"/>
    <property type="match status" value="1"/>
</dbReference>
<organism evidence="7 8">
    <name type="scientific">Leucobacter weissii</name>
    <dbReference type="NCBI Taxonomy" id="1983706"/>
    <lineage>
        <taxon>Bacteria</taxon>
        <taxon>Bacillati</taxon>
        <taxon>Actinomycetota</taxon>
        <taxon>Actinomycetes</taxon>
        <taxon>Micrococcales</taxon>
        <taxon>Microbacteriaceae</taxon>
        <taxon>Leucobacter</taxon>
    </lineage>
</organism>
<dbReference type="PROSITE" id="PS00166">
    <property type="entry name" value="ENOYL_COA_HYDRATASE"/>
    <property type="match status" value="1"/>
</dbReference>